<dbReference type="InterPro" id="IPR013324">
    <property type="entry name" value="RNA_pol_sigma_r3/r4-like"/>
</dbReference>
<dbReference type="GO" id="GO:0003677">
    <property type="term" value="F:DNA binding"/>
    <property type="evidence" value="ECO:0007669"/>
    <property type="project" value="UniProtKB-KW"/>
</dbReference>
<dbReference type="AlphaFoldDB" id="A0A099I1F7"/>
<dbReference type="Proteomes" id="UP000604383">
    <property type="component" value="Unassembled WGS sequence"/>
</dbReference>
<comment type="similarity">
    <text evidence="1 3">Belongs to the UPF0122 family.</text>
</comment>
<evidence type="ECO:0000313" key="6">
    <source>
        <dbReference type="EMBL" id="MZH55810.1"/>
    </source>
</evidence>
<dbReference type="EMBL" id="JQIF01000097">
    <property type="protein sequence ID" value="KGJ51809.1"/>
    <property type="molecule type" value="Genomic_DNA"/>
</dbReference>
<dbReference type="NCBIfam" id="NF045758">
    <property type="entry name" value="YlxM"/>
    <property type="match status" value="1"/>
</dbReference>
<reference evidence="4 7" key="1">
    <citation type="submission" date="2014-08" db="EMBL/GenBank/DDBJ databases">
        <title>Clostridium innocuum, an unnegligible vancomycin-resistant pathogen causing extra-intestinal infections.</title>
        <authorList>
            <person name="Feng Y."/>
            <person name="Chiu C.-H."/>
        </authorList>
    </citation>
    <scope>NUCLEOTIDE SEQUENCE [LARGE SCALE GENOMIC DNA]</scope>
    <source>
        <strain evidence="4 7">AN88</strain>
    </source>
</reference>
<dbReference type="SUPFAM" id="SSF88659">
    <property type="entry name" value="Sigma3 and sigma4 domains of RNA polymerase sigma factors"/>
    <property type="match status" value="1"/>
</dbReference>
<dbReference type="EMBL" id="JAKTMA010000011">
    <property type="protein sequence ID" value="MCR0232645.1"/>
    <property type="molecule type" value="Genomic_DNA"/>
</dbReference>
<evidence type="ECO:0000256" key="3">
    <source>
        <dbReference type="HAMAP-Rule" id="MF_00245"/>
    </source>
</evidence>
<organism evidence="4 7">
    <name type="scientific">Clostridium innocuum</name>
    <dbReference type="NCBI Taxonomy" id="1522"/>
    <lineage>
        <taxon>Bacteria</taxon>
        <taxon>Bacillati</taxon>
        <taxon>Bacillota</taxon>
        <taxon>Clostridia</taxon>
        <taxon>Eubacteriales</taxon>
        <taxon>Clostridiaceae</taxon>
        <taxon>Clostridium</taxon>
    </lineage>
</organism>
<dbReference type="InterPro" id="IPR054831">
    <property type="entry name" value="UPF0122_fam_protein"/>
</dbReference>
<evidence type="ECO:0000313" key="7">
    <source>
        <dbReference type="Proteomes" id="UP000030008"/>
    </source>
</evidence>
<dbReference type="Proteomes" id="UP001203972">
    <property type="component" value="Unassembled WGS sequence"/>
</dbReference>
<keyword evidence="4" id="KW-0238">DNA-binding</keyword>
<dbReference type="InterPro" id="IPR007394">
    <property type="entry name" value="UPF0122"/>
</dbReference>
<dbReference type="EMBL" id="WWTN01000011">
    <property type="protein sequence ID" value="MZH55810.1"/>
    <property type="molecule type" value="Genomic_DNA"/>
</dbReference>
<dbReference type="RefSeq" id="WP_008817124.1">
    <property type="nucleotide sequence ID" value="NZ_AP025565.1"/>
</dbReference>
<dbReference type="Proteomes" id="UP000030008">
    <property type="component" value="Unassembled WGS sequence"/>
</dbReference>
<dbReference type="Pfam" id="PF04297">
    <property type="entry name" value="UPF0122"/>
    <property type="match status" value="1"/>
</dbReference>
<evidence type="ECO:0000256" key="2">
    <source>
        <dbReference type="ARBA" id="ARBA00024764"/>
    </source>
</evidence>
<comment type="function">
    <text evidence="2 3">Might take part in the signal recognition particle (SRP) pathway. This is inferred from the conservation of its genetic proximity to ftsY/ffh. May be a regulatory protein.</text>
</comment>
<comment type="caution">
    <text evidence="4">The sequence shown here is derived from an EMBL/GenBank/DDBJ whole genome shotgun (WGS) entry which is preliminary data.</text>
</comment>
<dbReference type="PANTHER" id="PTHR40083">
    <property type="entry name" value="UPF0122 PROTEIN CBO2450/CLC_2298"/>
    <property type="match status" value="1"/>
</dbReference>
<dbReference type="InterPro" id="IPR036388">
    <property type="entry name" value="WH-like_DNA-bd_sf"/>
</dbReference>
<dbReference type="PANTHER" id="PTHR40083:SF1">
    <property type="entry name" value="UPF0122 PROTEIN YLXM"/>
    <property type="match status" value="1"/>
</dbReference>
<dbReference type="Gene3D" id="1.10.10.10">
    <property type="entry name" value="Winged helix-like DNA-binding domain superfamily/Winged helix DNA-binding domain"/>
    <property type="match status" value="1"/>
</dbReference>
<protein>
    <recommendedName>
        <fullName evidence="3">UPF0122 protein CIAN88_18810</fullName>
    </recommendedName>
</protein>
<sequence length="104" mass="12425">MIDQMERMNALLDAYEQLLTEKQREILNLYYKEDLSFSEIAENLHISRAAVNDHIKRSTHILAEYEKKLHLVQNYETRSRIYDKMKTVGNDAIRKLVEQLENLE</sequence>
<evidence type="ECO:0000256" key="1">
    <source>
        <dbReference type="ARBA" id="ARBA00008720"/>
    </source>
</evidence>
<dbReference type="HAMAP" id="MF_00245">
    <property type="entry name" value="UPF0122"/>
    <property type="match status" value="1"/>
</dbReference>
<evidence type="ECO:0000313" key="4">
    <source>
        <dbReference type="EMBL" id="KGJ51809.1"/>
    </source>
</evidence>
<name>A0A099I1F7_CLOIN</name>
<proteinExistence type="inferred from homology"/>
<reference evidence="6" key="2">
    <citation type="journal article" date="2019" name="Nat. Med.">
        <title>A library of human gut bacterial isolates paired with longitudinal multiomics data enables mechanistic microbiome research.</title>
        <authorList>
            <person name="Poyet M."/>
            <person name="Groussin M."/>
            <person name="Gibbons S.M."/>
            <person name="Avila-Pacheco J."/>
            <person name="Jiang X."/>
            <person name="Kearney S.M."/>
            <person name="Perrotta A.R."/>
            <person name="Berdy B."/>
            <person name="Zhao S."/>
            <person name="Lieberman T.D."/>
            <person name="Swanson P.K."/>
            <person name="Smith M."/>
            <person name="Roesemann S."/>
            <person name="Alexander J.E."/>
            <person name="Rich S.A."/>
            <person name="Livny J."/>
            <person name="Vlamakis H."/>
            <person name="Clish C."/>
            <person name="Bullock K."/>
            <person name="Deik A."/>
            <person name="Scott J."/>
            <person name="Pierce K.A."/>
            <person name="Xavier R.J."/>
            <person name="Alm E.J."/>
        </authorList>
    </citation>
    <scope>NUCLEOTIDE SEQUENCE</scope>
    <source>
        <strain evidence="6">BIOML-A12</strain>
    </source>
</reference>
<reference evidence="5" key="3">
    <citation type="journal article" date="2022" name="Clin. Infect. Dis.">
        <title>Association between Clostridium innocuum and antibiotic-associated diarrhea in adults and children: A cross-sectional study and comparative genomics analysis.</title>
        <authorList>
            <person name="Cherny K.E."/>
            <person name="Muscat E.B."/>
            <person name="Balaji A."/>
            <person name="Mukherjee J."/>
            <person name="Ozer E.A."/>
            <person name="Angarone M.P."/>
            <person name="Hauser A.R."/>
            <person name="Sichel J.S."/>
            <person name="Amponsah E."/>
            <person name="Kociolek L.K."/>
        </authorList>
    </citation>
    <scope>NUCLEOTIDE SEQUENCE</scope>
    <source>
        <strain evidence="5">NU1-AC-029v</strain>
    </source>
</reference>
<evidence type="ECO:0000313" key="5">
    <source>
        <dbReference type="EMBL" id="MCR0232645.1"/>
    </source>
</evidence>
<accession>A0A099I1F7</accession>
<gene>
    <name evidence="4" type="ORF">CIAN88_18810</name>
    <name evidence="6" type="ORF">GT664_08560</name>
    <name evidence="5" type="ORF">MKC95_07680</name>
</gene>